<dbReference type="EMBL" id="CAJVQB010052738">
    <property type="protein sequence ID" value="CAG8836042.1"/>
    <property type="molecule type" value="Genomic_DNA"/>
</dbReference>
<accession>A0ABN7WMI2</accession>
<gene>
    <name evidence="1" type="ORF">GMARGA_LOCUS32842</name>
</gene>
<sequence>MSSQNSPIILSKSSKRNQRKKELRAIKKAKIKNPNNSIIGGDDSTFNSSANQIKERTNIFYDSLKHKVQSETCKLTKEETQQYVLFHDLRPSNYRQSTVYTDPWFTFLEKFIEKRWQRLVVQELLDQGVLSSHHLNIISDVVQKKLYEDDYNDKKTLAPQKSEVFNHTSLVNPSTKKLLWKEFALWLYFTINPKFVQQFCHHCSHLWSQVNHIYRCVEAQDKPLEGHNIQETLLWHPSDKLYIAKETTKIVASGINHKGYCHIFNPQCFTNILGKTIVDFFDIDKISAMESEVAVDNYYKHML</sequence>
<protein>
    <submittedName>
        <fullName evidence="1">17081_t:CDS:1</fullName>
    </submittedName>
</protein>
<comment type="caution">
    <text evidence="1">The sequence shown here is derived from an EMBL/GenBank/DDBJ whole genome shotgun (WGS) entry which is preliminary data.</text>
</comment>
<reference evidence="1 2" key="1">
    <citation type="submission" date="2021-06" db="EMBL/GenBank/DDBJ databases">
        <authorList>
            <person name="Kallberg Y."/>
            <person name="Tangrot J."/>
            <person name="Rosling A."/>
        </authorList>
    </citation>
    <scope>NUCLEOTIDE SEQUENCE [LARGE SCALE GENOMIC DNA]</scope>
    <source>
        <strain evidence="1 2">120-4 pot B 10/14</strain>
    </source>
</reference>
<proteinExistence type="predicted"/>
<feature type="non-terminal residue" evidence="1">
    <location>
        <position position="303"/>
    </location>
</feature>
<dbReference type="Proteomes" id="UP000789901">
    <property type="component" value="Unassembled WGS sequence"/>
</dbReference>
<evidence type="ECO:0000313" key="1">
    <source>
        <dbReference type="EMBL" id="CAG8836042.1"/>
    </source>
</evidence>
<keyword evidence="2" id="KW-1185">Reference proteome</keyword>
<name>A0ABN7WMI2_GIGMA</name>
<organism evidence="1 2">
    <name type="scientific">Gigaspora margarita</name>
    <dbReference type="NCBI Taxonomy" id="4874"/>
    <lineage>
        <taxon>Eukaryota</taxon>
        <taxon>Fungi</taxon>
        <taxon>Fungi incertae sedis</taxon>
        <taxon>Mucoromycota</taxon>
        <taxon>Glomeromycotina</taxon>
        <taxon>Glomeromycetes</taxon>
        <taxon>Diversisporales</taxon>
        <taxon>Gigasporaceae</taxon>
        <taxon>Gigaspora</taxon>
    </lineage>
</organism>
<evidence type="ECO:0000313" key="2">
    <source>
        <dbReference type="Proteomes" id="UP000789901"/>
    </source>
</evidence>